<dbReference type="EMBL" id="RBKU01000001">
    <property type="protein sequence ID" value="RKR83318.1"/>
    <property type="molecule type" value="Genomic_DNA"/>
</dbReference>
<evidence type="ECO:0000256" key="1">
    <source>
        <dbReference type="SAM" id="Coils"/>
    </source>
</evidence>
<dbReference type="InterPro" id="IPR048012">
    <property type="entry name" value="BfmA-like_N"/>
</dbReference>
<evidence type="ECO:0000313" key="2">
    <source>
        <dbReference type="EMBL" id="RKR83318.1"/>
    </source>
</evidence>
<dbReference type="NCBIfam" id="NF041200">
    <property type="entry name" value="mob_BfmA_Nterm"/>
    <property type="match status" value="1"/>
</dbReference>
<dbReference type="Proteomes" id="UP000268007">
    <property type="component" value="Unassembled WGS sequence"/>
</dbReference>
<feature type="coiled-coil region" evidence="1">
    <location>
        <begin position="158"/>
        <end position="192"/>
    </location>
</feature>
<sequence>MRPFFARKTEQAGVGLTALLLPCSPGEQGLQYTPGVLFSCGITKNDTKSTRYGTPSLMEDQNIKNIRFPVETDKHLIRLAEKLGRTKLTVFKQMVEYFYRTKKDPLDINDELLKNTIVKGHQNLTGFIRVQEQTLLMPMKQDMDRMIGSQKKILECFNKQILEHNRQSEQQLTAMQNQLVQGQQNKEQLKARFLYLLDSYAKTSSQGGGINKDDLLIRIKEQVKNL</sequence>
<gene>
    <name evidence="2" type="ORF">BDD43_3523</name>
</gene>
<proteinExistence type="predicted"/>
<reference evidence="2 3" key="1">
    <citation type="submission" date="2018-10" db="EMBL/GenBank/DDBJ databases">
        <title>Genomic Encyclopedia of Archaeal and Bacterial Type Strains, Phase II (KMG-II): from individual species to whole genera.</title>
        <authorList>
            <person name="Goeker M."/>
        </authorList>
    </citation>
    <scope>NUCLEOTIDE SEQUENCE [LARGE SCALE GENOMIC DNA]</scope>
    <source>
        <strain evidence="2 3">DSM 18602</strain>
    </source>
</reference>
<dbReference type="AlphaFoldDB" id="A0A495J4K7"/>
<comment type="caution">
    <text evidence="2">The sequence shown here is derived from an EMBL/GenBank/DDBJ whole genome shotgun (WGS) entry which is preliminary data.</text>
</comment>
<keyword evidence="1" id="KW-0175">Coiled coil</keyword>
<name>A0A495J4K7_9SPHI</name>
<evidence type="ECO:0000313" key="3">
    <source>
        <dbReference type="Proteomes" id="UP000268007"/>
    </source>
</evidence>
<protein>
    <submittedName>
        <fullName evidence="2">Uncharacterized protein</fullName>
    </submittedName>
</protein>
<organism evidence="2 3">
    <name type="scientific">Mucilaginibacter gracilis</name>
    <dbReference type="NCBI Taxonomy" id="423350"/>
    <lineage>
        <taxon>Bacteria</taxon>
        <taxon>Pseudomonadati</taxon>
        <taxon>Bacteroidota</taxon>
        <taxon>Sphingobacteriia</taxon>
        <taxon>Sphingobacteriales</taxon>
        <taxon>Sphingobacteriaceae</taxon>
        <taxon>Mucilaginibacter</taxon>
    </lineage>
</organism>
<accession>A0A495J4K7</accession>
<keyword evidence="3" id="KW-1185">Reference proteome</keyword>